<dbReference type="PROSITE" id="PS50181">
    <property type="entry name" value="FBOX"/>
    <property type="match status" value="1"/>
</dbReference>
<dbReference type="SUPFAM" id="SSF81383">
    <property type="entry name" value="F-box domain"/>
    <property type="match status" value="1"/>
</dbReference>
<dbReference type="Gene3D" id="1.20.1280.50">
    <property type="match status" value="1"/>
</dbReference>
<gene>
    <name evidence="2" type="ORF">A4A49_38177</name>
</gene>
<dbReference type="AlphaFoldDB" id="A0A1J6KNI3"/>
<dbReference type="EMBL" id="MJEQ01004938">
    <property type="protein sequence ID" value="OIT20761.1"/>
    <property type="molecule type" value="Genomic_DNA"/>
</dbReference>
<accession>A0A1J6KNI3</accession>
<keyword evidence="3" id="KW-1185">Reference proteome</keyword>
<feature type="non-terminal residue" evidence="2">
    <location>
        <position position="1"/>
    </location>
</feature>
<dbReference type="CDD" id="cd09917">
    <property type="entry name" value="F-box_SF"/>
    <property type="match status" value="1"/>
</dbReference>
<evidence type="ECO:0000313" key="2">
    <source>
        <dbReference type="EMBL" id="OIT20761.1"/>
    </source>
</evidence>
<evidence type="ECO:0000313" key="3">
    <source>
        <dbReference type="Proteomes" id="UP000187609"/>
    </source>
</evidence>
<dbReference type="STRING" id="49451.A0A1J6KNI3"/>
<dbReference type="PANTHER" id="PTHR34145">
    <property type="entry name" value="OS02G0105600 PROTEIN"/>
    <property type="match status" value="1"/>
</dbReference>
<feature type="domain" description="F-box" evidence="1">
    <location>
        <begin position="42"/>
        <end position="89"/>
    </location>
</feature>
<dbReference type="Proteomes" id="UP000187609">
    <property type="component" value="Unassembled WGS sequence"/>
</dbReference>
<sequence length="556" mass="65089">HTLCHINNMCLIGGNQQSHIKRYDIHGRRKRCRIAEEQISNSLNSAWLPEELLLHIFSYFTSRELISTVCLVSKRWHRLGKSSLAILDYSVEPLFSSRKHVLASFLKFVDQIEVESPRLSTSIPVRVLKLQLNRRLEREITQLMKSLAKFNFTELFLHSVSIKTMPSVLNNSNFLSVLHLTDCQFPNRRFSAVPTLFSLQQLLLYDVVIEHSQDFFLNLSQKCPCIVELTLTNCSGCEYIDLPAGQYNKLKKLRLHNSYSKYSLGYGYSELYKLQRVRIAAENLERFYLYYKGRNQIDLDIGQCGQLQFLHLHCEQNFPAGFHTTNICSMFPHLKTLFIYLNRPLNDTLRVVSDQLEILIVWNKYDLFIPVDFVTPNLRTFTYIGGEIITDFAPIDASKIRETRIELSSSKTSNVDWFVKLRSYIAKFSKDTVLCLSIYEMAWFHLHNTDDLGIHLPCPIKKLKLHICQSLPQNHCKSLLDCLLWTSHPEILEFDSNINFELVLRKELDYMVTEQHCCKATLVHRCWRLFLTDFKIVRSNSTKRNEPKYFTILFTW</sequence>
<dbReference type="SUPFAM" id="SSF52047">
    <property type="entry name" value="RNI-like"/>
    <property type="match status" value="1"/>
</dbReference>
<dbReference type="InterPro" id="IPR036047">
    <property type="entry name" value="F-box-like_dom_sf"/>
</dbReference>
<evidence type="ECO:0000259" key="1">
    <source>
        <dbReference type="PROSITE" id="PS50181"/>
    </source>
</evidence>
<comment type="caution">
    <text evidence="2">The sequence shown here is derived from an EMBL/GenBank/DDBJ whole genome shotgun (WGS) entry which is preliminary data.</text>
</comment>
<dbReference type="Gene3D" id="3.80.10.10">
    <property type="entry name" value="Ribonuclease Inhibitor"/>
    <property type="match status" value="1"/>
</dbReference>
<dbReference type="OMA" id="CINYSIP"/>
<proteinExistence type="predicted"/>
<organism evidence="2 3">
    <name type="scientific">Nicotiana attenuata</name>
    <name type="common">Coyote tobacco</name>
    <dbReference type="NCBI Taxonomy" id="49451"/>
    <lineage>
        <taxon>Eukaryota</taxon>
        <taxon>Viridiplantae</taxon>
        <taxon>Streptophyta</taxon>
        <taxon>Embryophyta</taxon>
        <taxon>Tracheophyta</taxon>
        <taxon>Spermatophyta</taxon>
        <taxon>Magnoliopsida</taxon>
        <taxon>eudicotyledons</taxon>
        <taxon>Gunneridae</taxon>
        <taxon>Pentapetalae</taxon>
        <taxon>asterids</taxon>
        <taxon>lamiids</taxon>
        <taxon>Solanales</taxon>
        <taxon>Solanaceae</taxon>
        <taxon>Nicotianoideae</taxon>
        <taxon>Nicotianeae</taxon>
        <taxon>Nicotiana</taxon>
    </lineage>
</organism>
<dbReference type="InterPro" id="IPR001810">
    <property type="entry name" value="F-box_dom"/>
</dbReference>
<protein>
    <recommendedName>
        <fullName evidence="1">F-box domain-containing protein</fullName>
    </recommendedName>
</protein>
<name>A0A1J6KNI3_NICAT</name>
<reference evidence="2" key="1">
    <citation type="submission" date="2016-11" db="EMBL/GenBank/DDBJ databases">
        <title>The genome of Nicotiana attenuata.</title>
        <authorList>
            <person name="Xu S."/>
            <person name="Brockmoeller T."/>
            <person name="Gaquerel E."/>
            <person name="Navarro A."/>
            <person name="Kuhl H."/>
            <person name="Gase K."/>
            <person name="Ling Z."/>
            <person name="Zhou W."/>
            <person name="Kreitzer C."/>
            <person name="Stanke M."/>
            <person name="Tang H."/>
            <person name="Lyons E."/>
            <person name="Pandey P."/>
            <person name="Pandey S.P."/>
            <person name="Timmermann B."/>
            <person name="Baldwin I.T."/>
        </authorList>
    </citation>
    <scope>NUCLEOTIDE SEQUENCE [LARGE SCALE GENOMIC DNA]</scope>
    <source>
        <strain evidence="2">UT</strain>
    </source>
</reference>
<dbReference type="InterPro" id="IPR032675">
    <property type="entry name" value="LRR_dom_sf"/>
</dbReference>
<dbReference type="InterPro" id="IPR053772">
    <property type="entry name" value="At1g61320/At1g61330-like"/>
</dbReference>
<dbReference type="Gramene" id="OIT20761">
    <property type="protein sequence ID" value="OIT20761"/>
    <property type="gene ID" value="A4A49_38177"/>
</dbReference>
<dbReference type="Pfam" id="PF12937">
    <property type="entry name" value="F-box-like"/>
    <property type="match status" value="1"/>
</dbReference>